<protein>
    <submittedName>
        <fullName evidence="1">Uncharacterized protein</fullName>
    </submittedName>
</protein>
<organism evidence="1 2">
    <name type="scientific">Streptomyces silvensis</name>
    <dbReference type="NCBI Taxonomy" id="1765722"/>
    <lineage>
        <taxon>Bacteria</taxon>
        <taxon>Bacillati</taxon>
        <taxon>Actinomycetota</taxon>
        <taxon>Actinomycetes</taxon>
        <taxon>Kitasatosporales</taxon>
        <taxon>Streptomycetaceae</taxon>
        <taxon>Streptomyces</taxon>
    </lineage>
</organism>
<keyword evidence="2" id="KW-1185">Reference proteome</keyword>
<gene>
    <name evidence="1" type="ORF">AT728_29230</name>
</gene>
<evidence type="ECO:0000313" key="2">
    <source>
        <dbReference type="Proteomes" id="UP000054804"/>
    </source>
</evidence>
<dbReference type="EMBL" id="LOCL01000058">
    <property type="protein sequence ID" value="KUF14689.1"/>
    <property type="molecule type" value="Genomic_DNA"/>
</dbReference>
<dbReference type="RefSeq" id="WP_058851202.1">
    <property type="nucleotide sequence ID" value="NZ_LOCL01000058.1"/>
</dbReference>
<comment type="caution">
    <text evidence="1">The sequence shown here is derived from an EMBL/GenBank/DDBJ whole genome shotgun (WGS) entry which is preliminary data.</text>
</comment>
<accession>A0A0W7WVR4</accession>
<reference evidence="1 2" key="1">
    <citation type="submission" date="2015-12" db="EMBL/GenBank/DDBJ databases">
        <title>Draft genome sequence of Streptomyces silvensis ATCC 53525, a producer of novel hormone antagonists.</title>
        <authorList>
            <person name="Johnston C.W."/>
            <person name="Li Y."/>
            <person name="Magarvey N.A."/>
        </authorList>
    </citation>
    <scope>NUCLEOTIDE SEQUENCE [LARGE SCALE GENOMIC DNA]</scope>
    <source>
        <strain evidence="1 2">ATCC 53525</strain>
    </source>
</reference>
<dbReference type="AlphaFoldDB" id="A0A0W7WVR4"/>
<proteinExistence type="predicted"/>
<dbReference type="Proteomes" id="UP000054804">
    <property type="component" value="Unassembled WGS sequence"/>
</dbReference>
<sequence>MGVCEGESLLDLGPFLPGWQGCGVVAYCCDEFGQAIGFVPRVCLLFEALDAIGVDVCGVGFVQGVFPVLSCRFLGLFVCVPTLFRGSASEVDFMRDFAELVFQEAAVEVGPFPAAVRGAAPEDETQPVGGAGV</sequence>
<evidence type="ECO:0000313" key="1">
    <source>
        <dbReference type="EMBL" id="KUF14689.1"/>
    </source>
</evidence>
<name>A0A0W7WVR4_9ACTN</name>